<evidence type="ECO:0000313" key="3">
    <source>
        <dbReference type="Proteomes" id="UP000265566"/>
    </source>
</evidence>
<dbReference type="InterPro" id="IPR003409">
    <property type="entry name" value="MORN"/>
</dbReference>
<evidence type="ECO:0000256" key="1">
    <source>
        <dbReference type="ARBA" id="ARBA00022737"/>
    </source>
</evidence>
<dbReference type="PANTHER" id="PTHR23084">
    <property type="entry name" value="PHOSPHATIDYLINOSITOL-4-PHOSPHATE 5-KINASE RELATED"/>
    <property type="match status" value="1"/>
</dbReference>
<evidence type="ECO:0000313" key="2">
    <source>
        <dbReference type="EMBL" id="RHN42467.1"/>
    </source>
</evidence>
<dbReference type="Gramene" id="rna48911">
    <property type="protein sequence ID" value="RHN42467.1"/>
    <property type="gene ID" value="gene48911"/>
</dbReference>
<dbReference type="Pfam" id="PF02493">
    <property type="entry name" value="MORN"/>
    <property type="match status" value="3"/>
</dbReference>
<dbReference type="Proteomes" id="UP000265566">
    <property type="component" value="Chromosome 8"/>
</dbReference>
<dbReference type="SMART" id="SM00698">
    <property type="entry name" value="MORN"/>
    <property type="match status" value="3"/>
</dbReference>
<dbReference type="SUPFAM" id="SSF82185">
    <property type="entry name" value="Histone H3 K4-specific methyltransferase SET7/9 N-terminal domain"/>
    <property type="match status" value="1"/>
</dbReference>
<sequence>MNWANGDVFNGCWSNGLRHGSGVYRFANGDVYFGNFKSNLFHGHGKFTWWNGTIYEGDWVDGERTGNKFMIPSLVWRFLKRIKSIII</sequence>
<organism evidence="2 3">
    <name type="scientific">Medicago truncatula</name>
    <name type="common">Barrel medic</name>
    <name type="synonym">Medicago tribuloides</name>
    <dbReference type="NCBI Taxonomy" id="3880"/>
    <lineage>
        <taxon>Eukaryota</taxon>
        <taxon>Viridiplantae</taxon>
        <taxon>Streptophyta</taxon>
        <taxon>Embryophyta</taxon>
        <taxon>Tracheophyta</taxon>
        <taxon>Spermatophyta</taxon>
        <taxon>Magnoliopsida</taxon>
        <taxon>eudicotyledons</taxon>
        <taxon>Gunneridae</taxon>
        <taxon>Pentapetalae</taxon>
        <taxon>rosids</taxon>
        <taxon>fabids</taxon>
        <taxon>Fabales</taxon>
        <taxon>Fabaceae</taxon>
        <taxon>Papilionoideae</taxon>
        <taxon>50 kb inversion clade</taxon>
        <taxon>NPAAA clade</taxon>
        <taxon>Hologalegina</taxon>
        <taxon>IRL clade</taxon>
        <taxon>Trifolieae</taxon>
        <taxon>Medicago</taxon>
    </lineage>
</organism>
<reference evidence="3" key="1">
    <citation type="journal article" date="2018" name="Nat. Plants">
        <title>Whole-genome landscape of Medicago truncatula symbiotic genes.</title>
        <authorList>
            <person name="Pecrix Y."/>
            <person name="Staton S.E."/>
            <person name="Sallet E."/>
            <person name="Lelandais-Briere C."/>
            <person name="Moreau S."/>
            <person name="Carrere S."/>
            <person name="Blein T."/>
            <person name="Jardinaud M.F."/>
            <person name="Latrasse D."/>
            <person name="Zouine M."/>
            <person name="Zahm M."/>
            <person name="Kreplak J."/>
            <person name="Mayjonade B."/>
            <person name="Satge C."/>
            <person name="Perez M."/>
            <person name="Cauet S."/>
            <person name="Marande W."/>
            <person name="Chantry-Darmon C."/>
            <person name="Lopez-Roques C."/>
            <person name="Bouchez O."/>
            <person name="Berard A."/>
            <person name="Debelle F."/>
            <person name="Munos S."/>
            <person name="Bendahmane A."/>
            <person name="Berges H."/>
            <person name="Niebel A."/>
            <person name="Buitink J."/>
            <person name="Frugier F."/>
            <person name="Benhamed M."/>
            <person name="Crespi M."/>
            <person name="Gouzy J."/>
            <person name="Gamas P."/>
        </authorList>
    </citation>
    <scope>NUCLEOTIDE SEQUENCE [LARGE SCALE GENOMIC DNA]</scope>
    <source>
        <strain evidence="3">cv. Jemalong A17</strain>
    </source>
</reference>
<gene>
    <name evidence="2" type="ORF">MtrunA17_Chr8g0377201</name>
</gene>
<comment type="caution">
    <text evidence="2">The sequence shown here is derived from an EMBL/GenBank/DDBJ whole genome shotgun (WGS) entry which is preliminary data.</text>
</comment>
<keyword evidence="2" id="KW-0808">Transferase</keyword>
<dbReference type="AlphaFoldDB" id="A0A396GV22"/>
<accession>A0A396GV22</accession>
<dbReference type="Gene3D" id="2.20.110.10">
    <property type="entry name" value="Histone H3 K4-specific methyltransferase SET7/9 N-terminal domain"/>
    <property type="match status" value="2"/>
</dbReference>
<proteinExistence type="predicted"/>
<dbReference type="GO" id="GO:0016020">
    <property type="term" value="C:membrane"/>
    <property type="evidence" value="ECO:0007669"/>
    <property type="project" value="UniProtKB-ARBA"/>
</dbReference>
<keyword evidence="1" id="KW-0677">Repeat</keyword>
<keyword evidence="2" id="KW-0418">Kinase</keyword>
<protein>
    <submittedName>
        <fullName evidence="2">Putative phosphatidylinositol-4-phosphate 5-kinase</fullName>
    </submittedName>
</protein>
<dbReference type="PANTHER" id="PTHR23084:SF263">
    <property type="entry name" value="MORN REPEAT-CONTAINING PROTEIN 1"/>
    <property type="match status" value="1"/>
</dbReference>
<name>A0A396GV22_MEDTR</name>
<dbReference type="EMBL" id="PSQE01000008">
    <property type="protein sequence ID" value="RHN42467.1"/>
    <property type="molecule type" value="Genomic_DNA"/>
</dbReference>
<dbReference type="GO" id="GO:0016301">
    <property type="term" value="F:kinase activity"/>
    <property type="evidence" value="ECO:0007669"/>
    <property type="project" value="UniProtKB-KW"/>
</dbReference>